<comment type="caution">
    <text evidence="1">The sequence shown here is derived from an EMBL/GenBank/DDBJ whole genome shotgun (WGS) entry which is preliminary data.</text>
</comment>
<name>A0AAW8W7G6_9LACO</name>
<dbReference type="AlphaFoldDB" id="A0AAW8W7G6"/>
<dbReference type="EMBL" id="JAVLAM010000001">
    <property type="protein sequence ID" value="MDT7014196.1"/>
    <property type="molecule type" value="Genomic_DNA"/>
</dbReference>
<reference evidence="1" key="1">
    <citation type="submission" date="2023-08" db="EMBL/GenBank/DDBJ databases">
        <authorList>
            <person name="Page C.A."/>
            <person name="Perez-Diaz I.M."/>
        </authorList>
    </citation>
    <scope>NUCLEOTIDE SEQUENCE</scope>
    <source>
        <strain evidence="1">3.8.38</strain>
    </source>
</reference>
<dbReference type="RefSeq" id="WP_024746546.1">
    <property type="nucleotide sequence ID" value="NZ_BJZL01000001.1"/>
</dbReference>
<evidence type="ECO:0000313" key="2">
    <source>
        <dbReference type="Proteomes" id="UP001254075"/>
    </source>
</evidence>
<proteinExistence type="predicted"/>
<gene>
    <name evidence="1" type="ORF">RI532_07230</name>
</gene>
<protein>
    <submittedName>
        <fullName evidence="1">Uncharacterized protein</fullName>
    </submittedName>
</protein>
<evidence type="ECO:0000313" key="1">
    <source>
        <dbReference type="EMBL" id="MDT7014196.1"/>
    </source>
</evidence>
<sequence length="107" mass="12610">MAQSATGTTAAPQMQMSPERAHEVVLMTQQIRRNFPEISDVPDDQLLYTTWRSFKRIDQTSDSDYHTMAKVFFREFDRHLLNYQFSKAGEEVAVRRRFFAILTDLFQ</sequence>
<dbReference type="Proteomes" id="UP001254075">
    <property type="component" value="Unassembled WGS sequence"/>
</dbReference>
<organism evidence="1 2">
    <name type="scientific">Levilactobacillus namurensis</name>
    <dbReference type="NCBI Taxonomy" id="380393"/>
    <lineage>
        <taxon>Bacteria</taxon>
        <taxon>Bacillati</taxon>
        <taxon>Bacillota</taxon>
        <taxon>Bacilli</taxon>
        <taxon>Lactobacillales</taxon>
        <taxon>Lactobacillaceae</taxon>
        <taxon>Levilactobacillus</taxon>
    </lineage>
</organism>
<dbReference type="GeneID" id="84781741"/>
<accession>A0AAW8W7G6</accession>